<dbReference type="NCBIfam" id="TIGR00236">
    <property type="entry name" value="wecB"/>
    <property type="match status" value="1"/>
</dbReference>
<dbReference type="SUPFAM" id="SSF53756">
    <property type="entry name" value="UDP-Glycosyltransferase/glycogen phosphorylase"/>
    <property type="match status" value="1"/>
</dbReference>
<evidence type="ECO:0000313" key="4">
    <source>
        <dbReference type="Proteomes" id="UP000256763"/>
    </source>
</evidence>
<gene>
    <name evidence="3" type="ORF">CAL65_20405</name>
</gene>
<dbReference type="CDD" id="cd03786">
    <property type="entry name" value="GTB_UDP-GlcNAc_2-Epimerase"/>
    <property type="match status" value="1"/>
</dbReference>
<dbReference type="RefSeq" id="WP_116303908.1">
    <property type="nucleotide sequence ID" value="NZ_NFZV01000033.1"/>
</dbReference>
<dbReference type="Proteomes" id="UP000256763">
    <property type="component" value="Unassembled WGS sequence"/>
</dbReference>
<dbReference type="PANTHER" id="PTHR43174">
    <property type="entry name" value="UDP-N-ACETYLGLUCOSAMINE 2-EPIMERASE"/>
    <property type="match status" value="1"/>
</dbReference>
<sequence length="388" mass="42768">MKLIHVVGARPNFMKVAPIIEAFDEYDRQPGRCVPVEQLLVHTGQHYDRAMSELFFEELGMPKPDINLNVGSGPHGQQTGRIMEAFEPVLLREQPDLVLVVGDVNSTLACALDAKKLNIPVAHVEAGLRSGDRSMPEEINRLATDAVADLLFTTDAIADACLHREGVDPSRIFRVGNVMIDSLLKHRDKALQRPTLEELGLVHEASRQAYALVTLHRPGNVDDPQVLRGIVEALMEIARDMHVVFPLHPRSRARFAELKVLDALEAAGIRLLEPMGYLDFVNLTANARLVLTDSGGIQEETTILGVPCLTLRPNTERPVTVNQGTNRLIGNDKQAILGAYKDLLEGSESKTGIPSLWDGRSARRIVDALVDWYAGQHTAELKLHAVGR</sequence>
<dbReference type="PANTHER" id="PTHR43174:SF1">
    <property type="entry name" value="UDP-N-ACETYLGLUCOSAMINE 2-EPIMERASE"/>
    <property type="match status" value="1"/>
</dbReference>
<keyword evidence="4" id="KW-1185">Reference proteome</keyword>
<evidence type="ECO:0000256" key="1">
    <source>
        <dbReference type="RuleBase" id="RU003513"/>
    </source>
</evidence>
<accession>A0A3E0WI23</accession>
<dbReference type="EMBL" id="NFZW01000034">
    <property type="protein sequence ID" value="RFA32099.1"/>
    <property type="molecule type" value="Genomic_DNA"/>
</dbReference>
<comment type="similarity">
    <text evidence="1">Belongs to the UDP-N-acetylglucosamine 2-epimerase family.</text>
</comment>
<dbReference type="Pfam" id="PF02350">
    <property type="entry name" value="Epimerase_2"/>
    <property type="match status" value="1"/>
</dbReference>
<dbReference type="Gene3D" id="3.40.50.2000">
    <property type="entry name" value="Glycogen Phosphorylase B"/>
    <property type="match status" value="2"/>
</dbReference>
<evidence type="ECO:0000259" key="2">
    <source>
        <dbReference type="Pfam" id="PF02350"/>
    </source>
</evidence>
<comment type="caution">
    <text evidence="3">The sequence shown here is derived from an EMBL/GenBank/DDBJ whole genome shotgun (WGS) entry which is preliminary data.</text>
</comment>
<dbReference type="InterPro" id="IPR029767">
    <property type="entry name" value="WecB-like"/>
</dbReference>
<dbReference type="OrthoDB" id="9803238at2"/>
<keyword evidence="1" id="KW-0413">Isomerase</keyword>
<evidence type="ECO:0000313" key="3">
    <source>
        <dbReference type="EMBL" id="RFA32099.1"/>
    </source>
</evidence>
<name>A0A3E0WI23_9GAMM</name>
<reference evidence="4" key="1">
    <citation type="submission" date="2017-05" db="EMBL/GenBank/DDBJ databases">
        <authorList>
            <person name="Sharma S."/>
            <person name="Sidhu C."/>
            <person name="Pinnaka A.K."/>
        </authorList>
    </citation>
    <scope>NUCLEOTIDE SEQUENCE [LARGE SCALE GENOMIC DNA]</scope>
    <source>
        <strain evidence="4">AK93</strain>
    </source>
</reference>
<dbReference type="GO" id="GO:0016853">
    <property type="term" value="F:isomerase activity"/>
    <property type="evidence" value="ECO:0007669"/>
    <property type="project" value="UniProtKB-KW"/>
</dbReference>
<protein>
    <submittedName>
        <fullName evidence="3">UDP-N-acetylglucosamine 2-epimerase (Non-hydrolyzing)</fullName>
    </submittedName>
</protein>
<organism evidence="3 4">
    <name type="scientific">Alkalilimnicola ehrlichii</name>
    <dbReference type="NCBI Taxonomy" id="351052"/>
    <lineage>
        <taxon>Bacteria</taxon>
        <taxon>Pseudomonadati</taxon>
        <taxon>Pseudomonadota</taxon>
        <taxon>Gammaproteobacteria</taxon>
        <taxon>Chromatiales</taxon>
        <taxon>Ectothiorhodospiraceae</taxon>
        <taxon>Alkalilimnicola</taxon>
    </lineage>
</organism>
<proteinExistence type="inferred from homology"/>
<feature type="domain" description="UDP-N-acetylglucosamine 2-epimerase" evidence="2">
    <location>
        <begin position="36"/>
        <end position="369"/>
    </location>
</feature>
<dbReference type="AlphaFoldDB" id="A0A3E0WI23"/>
<dbReference type="InterPro" id="IPR003331">
    <property type="entry name" value="UDP_GlcNAc_Epimerase_2_dom"/>
</dbReference>